<sequence>MTPYQTAALAELRALGRQVDAAALQGASVAVLDPLLADMRQLHDGITGHLADALGPPAPSGT</sequence>
<accession>A0A7W7VTB4</accession>
<keyword evidence="2" id="KW-1185">Reference proteome</keyword>
<name>A0A7W7VTB4_KITKI</name>
<reference evidence="1 2" key="1">
    <citation type="submission" date="2020-08" db="EMBL/GenBank/DDBJ databases">
        <title>Sequencing the genomes of 1000 actinobacteria strains.</title>
        <authorList>
            <person name="Klenk H.-P."/>
        </authorList>
    </citation>
    <scope>NUCLEOTIDE SEQUENCE [LARGE SCALE GENOMIC DNA]</scope>
    <source>
        <strain evidence="1 2">DSM 41654</strain>
    </source>
</reference>
<evidence type="ECO:0000313" key="2">
    <source>
        <dbReference type="Proteomes" id="UP000540506"/>
    </source>
</evidence>
<organism evidence="1 2">
    <name type="scientific">Kitasatospora kifunensis</name>
    <name type="common">Streptomyces kifunensis</name>
    <dbReference type="NCBI Taxonomy" id="58351"/>
    <lineage>
        <taxon>Bacteria</taxon>
        <taxon>Bacillati</taxon>
        <taxon>Actinomycetota</taxon>
        <taxon>Actinomycetes</taxon>
        <taxon>Kitasatosporales</taxon>
        <taxon>Streptomycetaceae</taxon>
        <taxon>Kitasatospora</taxon>
    </lineage>
</organism>
<evidence type="ECO:0000313" key="1">
    <source>
        <dbReference type="EMBL" id="MBB4922047.1"/>
    </source>
</evidence>
<proteinExistence type="predicted"/>
<gene>
    <name evidence="1" type="ORF">FHR34_001040</name>
</gene>
<dbReference type="AlphaFoldDB" id="A0A7W7VTB4"/>
<comment type="caution">
    <text evidence="1">The sequence shown here is derived from an EMBL/GenBank/DDBJ whole genome shotgun (WGS) entry which is preliminary data.</text>
</comment>
<dbReference type="RefSeq" id="WP_184934286.1">
    <property type="nucleotide sequence ID" value="NZ_JACHJV010000001.1"/>
</dbReference>
<dbReference type="EMBL" id="JACHJV010000001">
    <property type="protein sequence ID" value="MBB4922047.1"/>
    <property type="molecule type" value="Genomic_DNA"/>
</dbReference>
<dbReference type="Proteomes" id="UP000540506">
    <property type="component" value="Unassembled WGS sequence"/>
</dbReference>
<protein>
    <submittedName>
        <fullName evidence="1">Uncharacterized protein</fullName>
    </submittedName>
</protein>